<protein>
    <recommendedName>
        <fullName evidence="2">G-patch domain-containing protein</fullName>
    </recommendedName>
</protein>
<organism evidence="1">
    <name type="scientific">Fagus sylvatica</name>
    <name type="common">Beechnut</name>
    <dbReference type="NCBI Taxonomy" id="28930"/>
    <lineage>
        <taxon>Eukaryota</taxon>
        <taxon>Viridiplantae</taxon>
        <taxon>Streptophyta</taxon>
        <taxon>Embryophyta</taxon>
        <taxon>Tracheophyta</taxon>
        <taxon>Spermatophyta</taxon>
        <taxon>Magnoliopsida</taxon>
        <taxon>eudicotyledons</taxon>
        <taxon>Gunneridae</taxon>
        <taxon>Pentapetalae</taxon>
        <taxon>rosids</taxon>
        <taxon>fabids</taxon>
        <taxon>Fagales</taxon>
        <taxon>Fagaceae</taxon>
        <taxon>Fagus</taxon>
    </lineage>
</organism>
<evidence type="ECO:0008006" key="2">
    <source>
        <dbReference type="Google" id="ProtNLM"/>
    </source>
</evidence>
<sequence>MGLGRKAQGIPCCIESTSNISPFGLGYKPTEDDKPEQERRVQARVKARAKGIPCNPPMKPYTPTLNGMFIRDGESTPYHGFLNHGMIQSLSKGSQDWRYSLIWNGKLKM</sequence>
<dbReference type="EMBL" id="OIVN01005246">
    <property type="protein sequence ID" value="SPD21599.1"/>
    <property type="molecule type" value="Genomic_DNA"/>
</dbReference>
<name>A0A2N9IC16_FAGSY</name>
<dbReference type="AlphaFoldDB" id="A0A2N9IC16"/>
<evidence type="ECO:0000313" key="1">
    <source>
        <dbReference type="EMBL" id="SPD21599.1"/>
    </source>
</evidence>
<proteinExistence type="predicted"/>
<reference evidence="1" key="1">
    <citation type="submission" date="2018-02" db="EMBL/GenBank/DDBJ databases">
        <authorList>
            <person name="Cohen D.B."/>
            <person name="Kent A.D."/>
        </authorList>
    </citation>
    <scope>NUCLEOTIDE SEQUENCE</scope>
</reference>
<gene>
    <name evidence="1" type="ORF">FSB_LOCUS49481</name>
</gene>
<accession>A0A2N9IC16</accession>